<dbReference type="Proteomes" id="UP000789920">
    <property type="component" value="Unassembled WGS sequence"/>
</dbReference>
<proteinExistence type="predicted"/>
<name>A0ACA9N7K4_9GLOM</name>
<keyword evidence="2" id="KW-1185">Reference proteome</keyword>
<comment type="caution">
    <text evidence="1">The sequence shown here is derived from an EMBL/GenBank/DDBJ whole genome shotgun (WGS) entry which is preliminary data.</text>
</comment>
<evidence type="ECO:0000313" key="2">
    <source>
        <dbReference type="Proteomes" id="UP000789920"/>
    </source>
</evidence>
<reference evidence="1" key="1">
    <citation type="submission" date="2021-06" db="EMBL/GenBank/DDBJ databases">
        <authorList>
            <person name="Kallberg Y."/>
            <person name="Tangrot J."/>
            <person name="Rosling A."/>
        </authorList>
    </citation>
    <scope>NUCLEOTIDE SEQUENCE</scope>
    <source>
        <strain evidence="1">MA461A</strain>
    </source>
</reference>
<protein>
    <submittedName>
        <fullName evidence="1">11502_t:CDS:1</fullName>
    </submittedName>
</protein>
<evidence type="ECO:0000313" key="1">
    <source>
        <dbReference type="EMBL" id="CAG8638025.1"/>
    </source>
</evidence>
<sequence length="186" mass="21713">ETNPPSDCLEDEETKQKKLKEYVDEAAKKSSEHLELLLLEEEMLKKIEKHYKYNQYYARKITTYLTKNLLAFAVENKETLVTKEKEKLSVLIDSVPDFSQQLLYLLSNFTDITIGVQKRQQESWDCQQEEKEQIHNFLVIRRGKKPRKGSSVAERPAVNRLVVAVARKSVHQKKPQQKPGKTKNPQ</sequence>
<gene>
    <name evidence="1" type="ORF">RPERSI_LOCUS7365</name>
</gene>
<accession>A0ACA9N7K4</accession>
<dbReference type="EMBL" id="CAJVQC010012412">
    <property type="protein sequence ID" value="CAG8638025.1"/>
    <property type="molecule type" value="Genomic_DNA"/>
</dbReference>
<feature type="non-terminal residue" evidence="1">
    <location>
        <position position="1"/>
    </location>
</feature>
<organism evidence="1 2">
    <name type="scientific">Racocetra persica</name>
    <dbReference type="NCBI Taxonomy" id="160502"/>
    <lineage>
        <taxon>Eukaryota</taxon>
        <taxon>Fungi</taxon>
        <taxon>Fungi incertae sedis</taxon>
        <taxon>Mucoromycota</taxon>
        <taxon>Glomeromycotina</taxon>
        <taxon>Glomeromycetes</taxon>
        <taxon>Diversisporales</taxon>
        <taxon>Gigasporaceae</taxon>
        <taxon>Racocetra</taxon>
    </lineage>
</organism>